<dbReference type="SUPFAM" id="SSF56672">
    <property type="entry name" value="DNA/RNA polymerases"/>
    <property type="match status" value="1"/>
</dbReference>
<keyword evidence="2" id="KW-1185">Reference proteome</keyword>
<dbReference type="InterPro" id="IPR043128">
    <property type="entry name" value="Rev_trsase/Diguanyl_cyclase"/>
</dbReference>
<proteinExistence type="predicted"/>
<feature type="domain" description="Reverse transcriptase" evidence="1">
    <location>
        <begin position="24"/>
        <end position="142"/>
    </location>
</feature>
<dbReference type="RefSeq" id="XP_014679079.1">
    <property type="nucleotide sequence ID" value="XM_014823593.1"/>
</dbReference>
<dbReference type="InterPro" id="IPR050951">
    <property type="entry name" value="Retrovirus_Pol_polyprotein"/>
</dbReference>
<keyword evidence="3" id="KW-0548">Nucleotidyltransferase</keyword>
<dbReference type="GeneID" id="106818925"/>
<dbReference type="Proteomes" id="UP000695022">
    <property type="component" value="Unplaced"/>
</dbReference>
<evidence type="ECO:0000259" key="1">
    <source>
        <dbReference type="Pfam" id="PF00078"/>
    </source>
</evidence>
<dbReference type="PANTHER" id="PTHR37984:SF7">
    <property type="entry name" value="INTEGRASE CATALYTIC DOMAIN-CONTAINING PROTEIN"/>
    <property type="match status" value="1"/>
</dbReference>
<keyword evidence="3" id="KW-0695">RNA-directed DNA polymerase</keyword>
<dbReference type="CDD" id="cd01647">
    <property type="entry name" value="RT_LTR"/>
    <property type="match status" value="1"/>
</dbReference>
<dbReference type="InterPro" id="IPR043502">
    <property type="entry name" value="DNA/RNA_pol_sf"/>
</dbReference>
<name>A0ABM1F3Q8_PRICU</name>
<sequence>MEQMGVITKVTEPTDWVSSLAFSRKSNGRLRVCLDPKDLNTAIKRPHYKTPTLEEITHRFAGATTFSKLDARHGYWSISLDAQSSWLTTFNSPFGRYRFRRLPFGLNVSQDVFQKRMDHILEQCPGTTGIADDVAVFGKSKEV</sequence>
<dbReference type="PANTHER" id="PTHR37984">
    <property type="entry name" value="PROTEIN CBG26694"/>
    <property type="match status" value="1"/>
</dbReference>
<protein>
    <submittedName>
        <fullName evidence="3">RNA-directed DNA polymerase homolog</fullName>
    </submittedName>
</protein>
<evidence type="ECO:0000313" key="3">
    <source>
        <dbReference type="RefSeq" id="XP_014679079.1"/>
    </source>
</evidence>
<evidence type="ECO:0000313" key="2">
    <source>
        <dbReference type="Proteomes" id="UP000695022"/>
    </source>
</evidence>
<organism evidence="2 3">
    <name type="scientific">Priapulus caudatus</name>
    <name type="common">Priapulid worm</name>
    <dbReference type="NCBI Taxonomy" id="37621"/>
    <lineage>
        <taxon>Eukaryota</taxon>
        <taxon>Metazoa</taxon>
        <taxon>Ecdysozoa</taxon>
        <taxon>Scalidophora</taxon>
        <taxon>Priapulida</taxon>
        <taxon>Priapulimorpha</taxon>
        <taxon>Priapulimorphida</taxon>
        <taxon>Priapulidae</taxon>
        <taxon>Priapulus</taxon>
    </lineage>
</organism>
<accession>A0ABM1F3Q8</accession>
<keyword evidence="3" id="KW-0808">Transferase</keyword>
<gene>
    <name evidence="3" type="primary">LOC106818925</name>
</gene>
<dbReference type="InterPro" id="IPR000477">
    <property type="entry name" value="RT_dom"/>
</dbReference>
<reference evidence="3" key="1">
    <citation type="submission" date="2025-08" db="UniProtKB">
        <authorList>
            <consortium name="RefSeq"/>
        </authorList>
    </citation>
    <scope>IDENTIFICATION</scope>
</reference>
<dbReference type="GO" id="GO:0003964">
    <property type="term" value="F:RNA-directed DNA polymerase activity"/>
    <property type="evidence" value="ECO:0007669"/>
    <property type="project" value="UniProtKB-KW"/>
</dbReference>
<dbReference type="Pfam" id="PF00078">
    <property type="entry name" value="RVT_1"/>
    <property type="match status" value="1"/>
</dbReference>
<dbReference type="Gene3D" id="3.10.10.10">
    <property type="entry name" value="HIV Type 1 Reverse Transcriptase, subunit A, domain 1"/>
    <property type="match status" value="1"/>
</dbReference>
<dbReference type="Gene3D" id="3.30.70.270">
    <property type="match status" value="1"/>
</dbReference>